<dbReference type="GO" id="GO:0008324">
    <property type="term" value="F:monoatomic cation transmembrane transporter activity"/>
    <property type="evidence" value="ECO:0007669"/>
    <property type="project" value="InterPro"/>
</dbReference>
<evidence type="ECO:0000256" key="7">
    <source>
        <dbReference type="ARBA" id="ARBA00023136"/>
    </source>
</evidence>
<dbReference type="Proteomes" id="UP000318995">
    <property type="component" value="Unassembled WGS sequence"/>
</dbReference>
<comment type="subcellular location">
    <subcellularLocation>
        <location evidence="1">Cell membrane</location>
        <topology evidence="1">Multi-pass membrane protein</topology>
    </subcellularLocation>
</comment>
<dbReference type="InterPro" id="IPR027463">
    <property type="entry name" value="AcrB_DN_DC_subdom"/>
</dbReference>
<dbReference type="InterPro" id="IPR004763">
    <property type="entry name" value="CusA-like"/>
</dbReference>
<dbReference type="PRINTS" id="PR00702">
    <property type="entry name" value="ACRIFLAVINRP"/>
</dbReference>
<name>A0A5C5W9K4_9BACT</name>
<evidence type="ECO:0000256" key="6">
    <source>
        <dbReference type="ARBA" id="ARBA00022989"/>
    </source>
</evidence>
<gene>
    <name evidence="9" type="primary">czcA_1</name>
    <name evidence="9" type="ORF">Pla111_19770</name>
</gene>
<evidence type="ECO:0000256" key="5">
    <source>
        <dbReference type="ARBA" id="ARBA00022692"/>
    </source>
</evidence>
<dbReference type="SUPFAM" id="SSF82714">
    <property type="entry name" value="Multidrug efflux transporter AcrB TolC docking domain, DN and DC subdomains"/>
    <property type="match status" value="2"/>
</dbReference>
<keyword evidence="7 8" id="KW-0472">Membrane</keyword>
<dbReference type="AlphaFoldDB" id="A0A5C5W9K4"/>
<reference evidence="9 10" key="1">
    <citation type="submission" date="2019-02" db="EMBL/GenBank/DDBJ databases">
        <title>Deep-cultivation of Planctomycetes and their phenomic and genomic characterization uncovers novel biology.</title>
        <authorList>
            <person name="Wiegand S."/>
            <person name="Jogler M."/>
            <person name="Boedeker C."/>
            <person name="Pinto D."/>
            <person name="Vollmers J."/>
            <person name="Rivas-Marin E."/>
            <person name="Kohn T."/>
            <person name="Peeters S.H."/>
            <person name="Heuer A."/>
            <person name="Rast P."/>
            <person name="Oberbeckmann S."/>
            <person name="Bunk B."/>
            <person name="Jeske O."/>
            <person name="Meyerdierks A."/>
            <person name="Storesund J.E."/>
            <person name="Kallscheuer N."/>
            <person name="Luecker S."/>
            <person name="Lage O.M."/>
            <person name="Pohl T."/>
            <person name="Merkel B.J."/>
            <person name="Hornburger P."/>
            <person name="Mueller R.-W."/>
            <person name="Bruemmer F."/>
            <person name="Labrenz M."/>
            <person name="Spormann A.M."/>
            <person name="Op Den Camp H."/>
            <person name="Overmann J."/>
            <person name="Amann R."/>
            <person name="Jetten M.S.M."/>
            <person name="Mascher T."/>
            <person name="Medema M.H."/>
            <person name="Devos D.P."/>
            <person name="Kaster A.-K."/>
            <person name="Ovreas L."/>
            <person name="Rohde M."/>
            <person name="Galperin M.Y."/>
            <person name="Jogler C."/>
        </authorList>
    </citation>
    <scope>NUCLEOTIDE SEQUENCE [LARGE SCALE GENOMIC DNA]</scope>
    <source>
        <strain evidence="9 10">Pla111</strain>
    </source>
</reference>
<feature type="transmembrane region" description="Helical" evidence="8">
    <location>
        <begin position="903"/>
        <end position="921"/>
    </location>
</feature>
<feature type="transmembrane region" description="Helical" evidence="8">
    <location>
        <begin position="927"/>
        <end position="952"/>
    </location>
</feature>
<dbReference type="PANTHER" id="PTHR32063">
    <property type="match status" value="1"/>
</dbReference>
<dbReference type="GO" id="GO:0005886">
    <property type="term" value="C:plasma membrane"/>
    <property type="evidence" value="ECO:0007669"/>
    <property type="project" value="UniProtKB-SubCell"/>
</dbReference>
<dbReference type="Pfam" id="PF00873">
    <property type="entry name" value="ACR_tran"/>
    <property type="match status" value="1"/>
</dbReference>
<comment type="similarity">
    <text evidence="2">Belongs to the resistance-nodulation-cell division (RND) (TC 2.A.6) family.</text>
</comment>
<dbReference type="SUPFAM" id="SSF82693">
    <property type="entry name" value="Multidrug efflux transporter AcrB pore domain, PN1, PN2, PC1 and PC2 subdomains"/>
    <property type="match status" value="2"/>
</dbReference>
<comment type="caution">
    <text evidence="9">The sequence shown here is derived from an EMBL/GenBank/DDBJ whole genome shotgun (WGS) entry which is preliminary data.</text>
</comment>
<organism evidence="9 10">
    <name type="scientific">Botrimarina hoheduenensis</name>
    <dbReference type="NCBI Taxonomy" id="2528000"/>
    <lineage>
        <taxon>Bacteria</taxon>
        <taxon>Pseudomonadati</taxon>
        <taxon>Planctomycetota</taxon>
        <taxon>Planctomycetia</taxon>
        <taxon>Pirellulales</taxon>
        <taxon>Lacipirellulaceae</taxon>
        <taxon>Botrimarina</taxon>
    </lineage>
</organism>
<feature type="transmembrane region" description="Helical" evidence="8">
    <location>
        <begin position="443"/>
        <end position="462"/>
    </location>
</feature>
<feature type="transmembrane region" description="Helical" evidence="8">
    <location>
        <begin position="532"/>
        <end position="555"/>
    </location>
</feature>
<dbReference type="Gene3D" id="3.30.70.1440">
    <property type="entry name" value="Multidrug efflux transporter AcrB pore domain"/>
    <property type="match status" value="1"/>
</dbReference>
<feature type="transmembrane region" description="Helical" evidence="8">
    <location>
        <begin position="973"/>
        <end position="993"/>
    </location>
</feature>
<dbReference type="Gene3D" id="3.30.70.1430">
    <property type="entry name" value="Multidrug efflux transporter AcrB pore domain"/>
    <property type="match status" value="2"/>
</dbReference>
<evidence type="ECO:0000256" key="3">
    <source>
        <dbReference type="ARBA" id="ARBA00022448"/>
    </source>
</evidence>
<dbReference type="InterPro" id="IPR001036">
    <property type="entry name" value="Acrflvin-R"/>
</dbReference>
<keyword evidence="5 8" id="KW-0812">Transmembrane</keyword>
<keyword evidence="10" id="KW-1185">Reference proteome</keyword>
<keyword evidence="3" id="KW-0813">Transport</keyword>
<dbReference type="RefSeq" id="WP_146573726.1">
    <property type="nucleotide sequence ID" value="NZ_SJPH01000003.1"/>
</dbReference>
<sequence length="1046" mass="113073">MLNAVIRFSLHNRLLVLCASVGVLVLGAMAALSLPIDVLPDLTRPRVAILVECPGMAPEEVEQLVTFPIETAVNGAGGVVAVRSQSDIGLAVINVEFDWGADIYTARQIVQERLDVARSRLPPEVRAQLGPVSSLLGQIQLLGMWSERGEISPLEVRTLADWQVRRRLLTIPGISQVITMGGGRKQVQVLADYHLLHQYGVSLEELERALQASNLNVTGGYLNRDGRELLVRGIGRLRSLDDVRSVVVKSGGSRPVLVQDVARVVERAQVKRGDSSVNGREAVVLTIQKQPGADTRWLTAEIERAVAELRPAMPADVRIDPSLYRQREFIDYGVSNVIEALRDGSVLVFIVLLIFLVNLRTTFITLTAIPLSILVTALVFRWMGLSINVMTLGGIAVALGELVDDAIVDVENIFRRLRENRLAAEPRSALAVVFDASSEVRGAIITSTVLVILVFAPLFALSGMEGRLFTPLGVAYVVSILASTVVSLTVTPVLSYYLLPRARAIAMEQEGWLLRQLKRAATPLIRFSTGPLGIALGAPAAGLAVLLALGTLLGLGRNFLPPFNEGAAQLNLFAAPGTSLETSRRISQMADERLSTLLATPEHPDNPLLNFTCRTGRAEQDEHVMGVNVSEYVMSLNPDSPLSRAELIEELTHAVEDLPGVEHEVEQPIAHLISHMLSGVTAQIAIKVYGEDLTMLRTTAETIRAAIAPIEGIAEPVVEQQQQIPQLRVELLRDQLALYGVSAQQVQSFVETAMNGRVVSQILEGDKAFDLLLRMDDPYREAIDQLDRLVVELPDGREAPLAALARVYEASGPNTITREDTQRRIVVRVNTAGLDLASAVEAIQQRIAADVTLPEGYFVTYGGLFEAQRVATQRIVGLGLLSIVVVFFVLYAAYPSVSIVSQILLSLPAAMVGGVAALVLTGQDLSVAGMVGFISLGGIAARNGLLLVSTYLDRSREIGQVTREAILQGSLDRLAPVLMTTLTTGLALVPLVLGGDQPGKEILMPVATVIVGGLVSSTLCEFLLRPGLFWSLREDTHRLLALSAEE</sequence>
<feature type="transmembrane region" description="Helical" evidence="8">
    <location>
        <begin position="474"/>
        <end position="499"/>
    </location>
</feature>
<dbReference type="GO" id="GO:0042910">
    <property type="term" value="F:xenobiotic transmembrane transporter activity"/>
    <property type="evidence" value="ECO:0007669"/>
    <property type="project" value="TreeGrafter"/>
</dbReference>
<evidence type="ECO:0000256" key="2">
    <source>
        <dbReference type="ARBA" id="ARBA00010942"/>
    </source>
</evidence>
<evidence type="ECO:0000313" key="10">
    <source>
        <dbReference type="Proteomes" id="UP000318995"/>
    </source>
</evidence>
<accession>A0A5C5W9K4</accession>
<dbReference type="Gene3D" id="3.30.70.1320">
    <property type="entry name" value="Multidrug efflux transporter AcrB pore domain like"/>
    <property type="match status" value="1"/>
</dbReference>
<dbReference type="NCBIfam" id="TIGR00914">
    <property type="entry name" value="2A0601"/>
    <property type="match status" value="1"/>
</dbReference>
<protein>
    <submittedName>
        <fullName evidence="9">Cobalt-zinc-cadmium resistance protein CzcA</fullName>
    </submittedName>
</protein>
<evidence type="ECO:0000313" key="9">
    <source>
        <dbReference type="EMBL" id="TWT46875.1"/>
    </source>
</evidence>
<dbReference type="EMBL" id="SJPH01000003">
    <property type="protein sequence ID" value="TWT46875.1"/>
    <property type="molecule type" value="Genomic_DNA"/>
</dbReference>
<dbReference type="SUPFAM" id="SSF82866">
    <property type="entry name" value="Multidrug efflux transporter AcrB transmembrane domain"/>
    <property type="match status" value="2"/>
</dbReference>
<proteinExistence type="inferred from homology"/>
<feature type="transmembrane region" description="Helical" evidence="8">
    <location>
        <begin position="875"/>
        <end position="894"/>
    </location>
</feature>
<keyword evidence="4" id="KW-1003">Cell membrane</keyword>
<evidence type="ECO:0000256" key="4">
    <source>
        <dbReference type="ARBA" id="ARBA00022475"/>
    </source>
</evidence>
<feature type="transmembrane region" description="Helical" evidence="8">
    <location>
        <begin position="347"/>
        <end position="380"/>
    </location>
</feature>
<dbReference type="Gene3D" id="1.20.1640.10">
    <property type="entry name" value="Multidrug efflux transporter AcrB transmembrane domain"/>
    <property type="match status" value="2"/>
</dbReference>
<dbReference type="OrthoDB" id="219750at2"/>
<dbReference type="Gene3D" id="3.30.2090.10">
    <property type="entry name" value="Multidrug efflux transporter AcrB TolC docking domain, DN and DC subdomains"/>
    <property type="match status" value="2"/>
</dbReference>
<dbReference type="PANTHER" id="PTHR32063:SF4">
    <property type="entry name" value="SLR6043 PROTEIN"/>
    <property type="match status" value="1"/>
</dbReference>
<evidence type="ECO:0000256" key="8">
    <source>
        <dbReference type="SAM" id="Phobius"/>
    </source>
</evidence>
<evidence type="ECO:0000256" key="1">
    <source>
        <dbReference type="ARBA" id="ARBA00004651"/>
    </source>
</evidence>
<keyword evidence="6 8" id="KW-1133">Transmembrane helix</keyword>
<feature type="transmembrane region" description="Helical" evidence="8">
    <location>
        <begin position="1005"/>
        <end position="1024"/>
    </location>
</feature>